<keyword evidence="11" id="KW-1185">Reference proteome</keyword>
<keyword evidence="3 8" id="KW-0812">Transmembrane</keyword>
<dbReference type="GO" id="GO:0016020">
    <property type="term" value="C:membrane"/>
    <property type="evidence" value="ECO:0007669"/>
    <property type="project" value="UniProtKB-SubCell"/>
</dbReference>
<feature type="transmembrane region" description="Helical" evidence="8">
    <location>
        <begin position="149"/>
        <end position="169"/>
    </location>
</feature>
<dbReference type="GO" id="GO:0005524">
    <property type="term" value="F:ATP binding"/>
    <property type="evidence" value="ECO:0007669"/>
    <property type="project" value="UniProtKB-KW"/>
</dbReference>
<reference evidence="10" key="1">
    <citation type="submission" date="2022-11" db="EMBL/GenBank/DDBJ databases">
        <authorList>
            <person name="Petersen C."/>
        </authorList>
    </citation>
    <scope>NUCLEOTIDE SEQUENCE</scope>
    <source>
        <strain evidence="10">IBT 16849</strain>
    </source>
</reference>
<evidence type="ECO:0000313" key="10">
    <source>
        <dbReference type="EMBL" id="KAJ5210198.1"/>
    </source>
</evidence>
<dbReference type="EMBL" id="JAPQKP010000001">
    <property type="protein sequence ID" value="KAJ5210198.1"/>
    <property type="molecule type" value="Genomic_DNA"/>
</dbReference>
<evidence type="ECO:0000259" key="9">
    <source>
        <dbReference type="PROSITE" id="PS50929"/>
    </source>
</evidence>
<accession>A0A9W9T5E8</accession>
<keyword evidence="4" id="KW-0547">Nucleotide-binding</keyword>
<dbReference type="CDD" id="cd18580">
    <property type="entry name" value="ABC_6TM_ABCC_D2"/>
    <property type="match status" value="1"/>
</dbReference>
<dbReference type="PANTHER" id="PTHR24223:SF399">
    <property type="entry name" value="ABC TRANSPORTER ATNG"/>
    <property type="match status" value="1"/>
</dbReference>
<gene>
    <name evidence="10" type="ORF">N7472_000337</name>
</gene>
<dbReference type="Gene3D" id="3.40.50.300">
    <property type="entry name" value="P-loop containing nucleotide triphosphate hydrolases"/>
    <property type="match status" value="1"/>
</dbReference>
<dbReference type="InterPro" id="IPR036640">
    <property type="entry name" value="ABC1_TM_sf"/>
</dbReference>
<evidence type="ECO:0000256" key="4">
    <source>
        <dbReference type="ARBA" id="ARBA00022741"/>
    </source>
</evidence>
<feature type="domain" description="ABC transmembrane type-1" evidence="9">
    <location>
        <begin position="1"/>
        <end position="177"/>
    </location>
</feature>
<comment type="subcellular location">
    <subcellularLocation>
        <location evidence="1">Membrane</location>
        <topology evidence="1">Multi-pass membrane protein</topology>
    </subcellularLocation>
</comment>
<protein>
    <submittedName>
        <fullName evidence="10">ABC transporter integral membrane type 1</fullName>
    </submittedName>
</protein>
<comment type="caution">
    <text evidence="10">The sequence shown here is derived from an EMBL/GenBank/DDBJ whole genome shotgun (WGS) entry which is preliminary data.</text>
</comment>
<keyword evidence="2" id="KW-0813">Transport</keyword>
<sequence length="366" mass="39863">MSLLDMQLPVAFGISLQNVLTCIAQGALIAIGSGYMSAVIPFCIIALWTIQAFYLRTSRQIRLLDLEAKAPLYAQFLETTEGLTTVRAFHWQRQFADRNAELLDISQKPLYTMYSIQQWLQVVLDLLIAGLATILVALAVFVSNKTSSGVLGVALVNLLSFNATLTLLITNWTQLETSLGAISRVKQFLLDVQLEPARNEIVCPRGWPREGRVEFRRVCASYGGEISTPVLQNVSFSLGGGQKLSICGRTGSGKSSLLACIFSLVRITSGEIYIDGIDISTVPKALLHSALVPISQNPLVIPGSVRENLALGMRLNIDDSAMVSALNEVGLWHQIRDHGGLSTNIDSIGLSNGQKQIFCIARAILF</sequence>
<feature type="non-terminal residue" evidence="10">
    <location>
        <position position="366"/>
    </location>
</feature>
<dbReference type="Gene3D" id="1.20.1560.10">
    <property type="entry name" value="ABC transporter type 1, transmembrane domain"/>
    <property type="match status" value="1"/>
</dbReference>
<evidence type="ECO:0000256" key="3">
    <source>
        <dbReference type="ARBA" id="ARBA00022692"/>
    </source>
</evidence>
<proteinExistence type="predicted"/>
<evidence type="ECO:0000256" key="2">
    <source>
        <dbReference type="ARBA" id="ARBA00022448"/>
    </source>
</evidence>
<feature type="transmembrane region" description="Helical" evidence="8">
    <location>
        <begin position="122"/>
        <end position="143"/>
    </location>
</feature>
<dbReference type="InterPro" id="IPR027417">
    <property type="entry name" value="P-loop_NTPase"/>
</dbReference>
<keyword evidence="5" id="KW-0067">ATP-binding</keyword>
<dbReference type="Pfam" id="PF00664">
    <property type="entry name" value="ABC_membrane"/>
    <property type="match status" value="1"/>
</dbReference>
<dbReference type="SUPFAM" id="SSF52540">
    <property type="entry name" value="P-loop containing nucleoside triphosphate hydrolases"/>
    <property type="match status" value="1"/>
</dbReference>
<name>A0A9W9T5E8_9EURO</name>
<dbReference type="SUPFAM" id="SSF90123">
    <property type="entry name" value="ABC transporter transmembrane region"/>
    <property type="match status" value="1"/>
</dbReference>
<dbReference type="PROSITE" id="PS50929">
    <property type="entry name" value="ABC_TM1F"/>
    <property type="match status" value="1"/>
</dbReference>
<evidence type="ECO:0000256" key="6">
    <source>
        <dbReference type="ARBA" id="ARBA00022989"/>
    </source>
</evidence>
<evidence type="ECO:0000313" key="11">
    <source>
        <dbReference type="Proteomes" id="UP001150879"/>
    </source>
</evidence>
<dbReference type="Proteomes" id="UP001150879">
    <property type="component" value="Unassembled WGS sequence"/>
</dbReference>
<dbReference type="GO" id="GO:0140359">
    <property type="term" value="F:ABC-type transporter activity"/>
    <property type="evidence" value="ECO:0007669"/>
    <property type="project" value="InterPro"/>
</dbReference>
<feature type="transmembrane region" description="Helical" evidence="8">
    <location>
        <begin position="34"/>
        <end position="55"/>
    </location>
</feature>
<dbReference type="InterPro" id="IPR044726">
    <property type="entry name" value="ABCC_6TM_D2"/>
</dbReference>
<dbReference type="InterPro" id="IPR050173">
    <property type="entry name" value="ABC_transporter_C-like"/>
</dbReference>
<dbReference type="Pfam" id="PF00005">
    <property type="entry name" value="ABC_tran"/>
    <property type="match status" value="1"/>
</dbReference>
<keyword evidence="6 8" id="KW-1133">Transmembrane helix</keyword>
<evidence type="ECO:0000256" key="7">
    <source>
        <dbReference type="ARBA" id="ARBA00023136"/>
    </source>
</evidence>
<dbReference type="AlphaFoldDB" id="A0A9W9T5E8"/>
<evidence type="ECO:0000256" key="1">
    <source>
        <dbReference type="ARBA" id="ARBA00004141"/>
    </source>
</evidence>
<evidence type="ECO:0000256" key="8">
    <source>
        <dbReference type="SAM" id="Phobius"/>
    </source>
</evidence>
<dbReference type="GO" id="GO:0016887">
    <property type="term" value="F:ATP hydrolysis activity"/>
    <property type="evidence" value="ECO:0007669"/>
    <property type="project" value="InterPro"/>
</dbReference>
<evidence type="ECO:0000256" key="5">
    <source>
        <dbReference type="ARBA" id="ARBA00022840"/>
    </source>
</evidence>
<reference evidence="10" key="2">
    <citation type="journal article" date="2023" name="IMA Fungus">
        <title>Comparative genomic study of the Penicillium genus elucidates a diverse pangenome and 15 lateral gene transfer events.</title>
        <authorList>
            <person name="Petersen C."/>
            <person name="Sorensen T."/>
            <person name="Nielsen M.R."/>
            <person name="Sondergaard T.E."/>
            <person name="Sorensen J.L."/>
            <person name="Fitzpatrick D.A."/>
            <person name="Frisvad J.C."/>
            <person name="Nielsen K.L."/>
        </authorList>
    </citation>
    <scope>NUCLEOTIDE SEQUENCE</scope>
    <source>
        <strain evidence="10">IBT 16849</strain>
    </source>
</reference>
<dbReference type="PANTHER" id="PTHR24223">
    <property type="entry name" value="ATP-BINDING CASSETTE SUB-FAMILY C"/>
    <property type="match status" value="1"/>
</dbReference>
<dbReference type="InterPro" id="IPR003439">
    <property type="entry name" value="ABC_transporter-like_ATP-bd"/>
</dbReference>
<organism evidence="10 11">
    <name type="scientific">Penicillium cf. griseofulvum</name>
    <dbReference type="NCBI Taxonomy" id="2972120"/>
    <lineage>
        <taxon>Eukaryota</taxon>
        <taxon>Fungi</taxon>
        <taxon>Dikarya</taxon>
        <taxon>Ascomycota</taxon>
        <taxon>Pezizomycotina</taxon>
        <taxon>Eurotiomycetes</taxon>
        <taxon>Eurotiomycetidae</taxon>
        <taxon>Eurotiales</taxon>
        <taxon>Aspergillaceae</taxon>
        <taxon>Penicillium</taxon>
    </lineage>
</organism>
<dbReference type="InterPro" id="IPR011527">
    <property type="entry name" value="ABC1_TM_dom"/>
</dbReference>
<keyword evidence="7 8" id="KW-0472">Membrane</keyword>